<evidence type="ECO:0000256" key="3">
    <source>
        <dbReference type="SAM" id="SignalP"/>
    </source>
</evidence>
<dbReference type="AlphaFoldDB" id="A0A9N8KIY0"/>
<name>A0A9N8KIY0_9PEZI</name>
<evidence type="ECO:0000256" key="2">
    <source>
        <dbReference type="SAM" id="MobiDB-lite"/>
    </source>
</evidence>
<evidence type="ECO:0000313" key="4">
    <source>
        <dbReference type="EMBL" id="CAD0112820.1"/>
    </source>
</evidence>
<dbReference type="EMBL" id="CAINUL010000015">
    <property type="protein sequence ID" value="CAD0112820.1"/>
    <property type="molecule type" value="Genomic_DNA"/>
</dbReference>
<feature type="chain" id="PRO_5040499501" description="Beta-glucosidase" evidence="3">
    <location>
        <begin position="32"/>
        <end position="648"/>
    </location>
</feature>
<keyword evidence="5" id="KW-1185">Reference proteome</keyword>
<dbReference type="OrthoDB" id="65569at2759"/>
<feature type="non-terminal residue" evidence="4">
    <location>
        <position position="648"/>
    </location>
</feature>
<dbReference type="Proteomes" id="UP000745764">
    <property type="component" value="Unassembled WGS sequence"/>
</dbReference>
<organism evidence="4 5">
    <name type="scientific">Aureobasidium uvarum</name>
    <dbReference type="NCBI Taxonomy" id="2773716"/>
    <lineage>
        <taxon>Eukaryota</taxon>
        <taxon>Fungi</taxon>
        <taxon>Dikarya</taxon>
        <taxon>Ascomycota</taxon>
        <taxon>Pezizomycotina</taxon>
        <taxon>Dothideomycetes</taxon>
        <taxon>Dothideomycetidae</taxon>
        <taxon>Dothideales</taxon>
        <taxon>Saccotheciaceae</taxon>
        <taxon>Aureobasidium</taxon>
    </lineage>
</organism>
<protein>
    <recommendedName>
        <fullName evidence="6">Beta-glucosidase</fullName>
    </recommendedName>
</protein>
<dbReference type="PANTHER" id="PTHR10353:SF53">
    <property type="entry name" value="BETA-1,4-GLUCOSIDASE (EUROFUNG)"/>
    <property type="match status" value="1"/>
</dbReference>
<feature type="region of interest" description="Disordered" evidence="2">
    <location>
        <begin position="223"/>
        <end position="242"/>
    </location>
</feature>
<dbReference type="Pfam" id="PF00232">
    <property type="entry name" value="Glyco_hydro_1"/>
    <property type="match status" value="1"/>
</dbReference>
<dbReference type="InterPro" id="IPR001360">
    <property type="entry name" value="Glyco_hydro_1"/>
</dbReference>
<comment type="caution">
    <text evidence="4">The sequence shown here is derived from an EMBL/GenBank/DDBJ whole genome shotgun (WGS) entry which is preliminary data.</text>
</comment>
<feature type="compositionally biased region" description="Gly residues" evidence="2">
    <location>
        <begin position="223"/>
        <end position="240"/>
    </location>
</feature>
<gene>
    <name evidence="4" type="ORF">AWRI4620_LOCUS7075</name>
</gene>
<feature type="signal peptide" evidence="3">
    <location>
        <begin position="1"/>
        <end position="31"/>
    </location>
</feature>
<proteinExistence type="inferred from homology"/>
<dbReference type="GO" id="GO:0008422">
    <property type="term" value="F:beta-glucosidase activity"/>
    <property type="evidence" value="ECO:0007669"/>
    <property type="project" value="TreeGrafter"/>
</dbReference>
<dbReference type="PANTHER" id="PTHR10353">
    <property type="entry name" value="GLYCOSYL HYDROLASE"/>
    <property type="match status" value="1"/>
</dbReference>
<evidence type="ECO:0000256" key="1">
    <source>
        <dbReference type="RuleBase" id="RU003690"/>
    </source>
</evidence>
<sequence>GQCHAMPWRSKPSMINFLVLCFALLCTLAAAFPKQRVKSSCITSSISTYTGTASTSAKTVLPWATSAQSASTCASTSFTPRYSSFSYTQVSSNRYATPIPAPATFASAFAPAYTKAKSLLPSNVTYTTYSLNTRATTSNDGKYGQSAYASLWAGYTYNRTVPFTTTVSPTPVATSELVYPPALYSACPDADACLDCYKFDKNFIWGVAGSAWQIEGALQQEGRGPGNLDGLGNQGPGGMPSGNDSVEADMNYYLYKQDIARLAAIGVPYYSFSISWSRIVPFGVAGSPVNTQGLDHYDDLIKTCLQYGIKPVVTLVHVDAPTSISLDEDFTADYLYYAKQVMARYAEHVPYWVTFNEPNIGMPYSFHTYNGLTHILMAHSAVYKWYKQTLGGTGKITIKFANNLAVPRDLNKSSDLAAASRYQDFILGIMANPLFLGKQYPAEVLATPNLNLTALTPQQISYINGTVDLWAFDPYVSQFASEPANGFDSCINNSSDPLWPRCADLTEIQQNGWQVGQKSNDYAYIAPQYVRQQLGYVWNTFKPSGILISEFGFNPYMESEKKLVEQLYDTERALYYEDFLKETLKAMHLDGVNVVGALAWSFVDNNEFGSYENQYGLQTVNRTSGKFERHYKRSFFDYVDFFHKYVAA</sequence>
<comment type="similarity">
    <text evidence="1">Belongs to the glycosyl hydrolase 1 family.</text>
</comment>
<accession>A0A9N8KIY0</accession>
<evidence type="ECO:0000313" key="5">
    <source>
        <dbReference type="Proteomes" id="UP000745764"/>
    </source>
</evidence>
<evidence type="ECO:0008006" key="6">
    <source>
        <dbReference type="Google" id="ProtNLM"/>
    </source>
</evidence>
<dbReference type="GO" id="GO:0005975">
    <property type="term" value="P:carbohydrate metabolic process"/>
    <property type="evidence" value="ECO:0007669"/>
    <property type="project" value="InterPro"/>
</dbReference>
<reference evidence="4" key="1">
    <citation type="submission" date="2020-06" db="EMBL/GenBank/DDBJ databases">
        <authorList>
            <person name="Onetto C."/>
        </authorList>
    </citation>
    <scope>NUCLEOTIDE SEQUENCE</scope>
</reference>
<dbReference type="SUPFAM" id="SSF51445">
    <property type="entry name" value="(Trans)glycosidases"/>
    <property type="match status" value="1"/>
</dbReference>
<dbReference type="Gene3D" id="3.20.20.80">
    <property type="entry name" value="Glycosidases"/>
    <property type="match status" value="1"/>
</dbReference>
<keyword evidence="3" id="KW-0732">Signal</keyword>
<dbReference type="InterPro" id="IPR017853">
    <property type="entry name" value="GH"/>
</dbReference>